<name>A0A6A7BN06_9PLEO</name>
<dbReference type="EMBL" id="MU006288">
    <property type="protein sequence ID" value="KAF2856773.1"/>
    <property type="molecule type" value="Genomic_DNA"/>
</dbReference>
<dbReference type="OrthoDB" id="426718at2759"/>
<keyword evidence="2" id="KW-0732">Signal</keyword>
<dbReference type="Proteomes" id="UP000799423">
    <property type="component" value="Unassembled WGS sequence"/>
</dbReference>
<feature type="chain" id="PRO_5025597915" evidence="2">
    <location>
        <begin position="29"/>
        <end position="424"/>
    </location>
</feature>
<accession>A0A6A7BN06</accession>
<dbReference type="Pfam" id="PF11913">
    <property type="entry name" value="DUF3431"/>
    <property type="match status" value="1"/>
</dbReference>
<dbReference type="PANTHER" id="PTHR37490:SF3">
    <property type="entry name" value="DUF3431 DOMAIN CONTAINING PROTEIN"/>
    <property type="match status" value="1"/>
</dbReference>
<keyword evidence="4" id="KW-1185">Reference proteome</keyword>
<reference evidence="3" key="1">
    <citation type="submission" date="2020-01" db="EMBL/GenBank/DDBJ databases">
        <authorList>
            <consortium name="DOE Joint Genome Institute"/>
            <person name="Haridas S."/>
            <person name="Albert R."/>
            <person name="Binder M."/>
            <person name="Bloem J."/>
            <person name="Labutti K."/>
            <person name="Salamov A."/>
            <person name="Andreopoulos B."/>
            <person name="Baker S.E."/>
            <person name="Barry K."/>
            <person name="Bills G."/>
            <person name="Bluhm B.H."/>
            <person name="Cannon C."/>
            <person name="Castanera R."/>
            <person name="Culley D.E."/>
            <person name="Daum C."/>
            <person name="Ezra D."/>
            <person name="Gonzalez J.B."/>
            <person name="Henrissat B."/>
            <person name="Kuo A."/>
            <person name="Liang C."/>
            <person name="Lipzen A."/>
            <person name="Lutzoni F."/>
            <person name="Magnuson J."/>
            <person name="Mondo S."/>
            <person name="Nolan M."/>
            <person name="Ohm R."/>
            <person name="Pangilinan J."/>
            <person name="Park H.-J."/>
            <person name="Ramirez L."/>
            <person name="Alfaro M."/>
            <person name="Sun H."/>
            <person name="Tritt A."/>
            <person name="Yoshinaga Y."/>
            <person name="Zwiers L.-H."/>
            <person name="Turgeon B.G."/>
            <person name="Goodwin S.B."/>
            <person name="Spatafora J.W."/>
            <person name="Crous P.W."/>
            <person name="Grigoriev I.V."/>
        </authorList>
    </citation>
    <scope>NUCLEOTIDE SEQUENCE</scope>
    <source>
        <strain evidence="3">IPT5</strain>
    </source>
</reference>
<evidence type="ECO:0000256" key="2">
    <source>
        <dbReference type="SAM" id="SignalP"/>
    </source>
</evidence>
<feature type="signal peptide" evidence="2">
    <location>
        <begin position="1"/>
        <end position="28"/>
    </location>
</feature>
<dbReference type="InterPro" id="IPR021838">
    <property type="entry name" value="DUF3431"/>
</dbReference>
<proteinExistence type="predicted"/>
<evidence type="ECO:0000313" key="3">
    <source>
        <dbReference type="EMBL" id="KAF2856773.1"/>
    </source>
</evidence>
<evidence type="ECO:0000256" key="1">
    <source>
        <dbReference type="SAM" id="MobiDB-lite"/>
    </source>
</evidence>
<evidence type="ECO:0000313" key="4">
    <source>
        <dbReference type="Proteomes" id="UP000799423"/>
    </source>
</evidence>
<sequence>MSRRRLIPTLAVTIAVLTVLFLLSSTESRESWRRIPQQVGLGEHVGEGAQATHGSGGALAGTAKDPDYANWNPRPVFKPGTPMPPGHNYTSMLVIAKTREENIDWIKEKMPDQPVAAYVADDPNAPMHAPKNKGHEVMVYLSWIIDNYDNLPDITLFMHAHQLAWHNDDLLDGNAHLLITRLSRQRVWREGFVNMRCSWHPGCPDWIHPGNTDPNPFKEEEHLIGKSWSELFPLDEVPTVLATPCCAQFALSRDRIQARPYAQYLWYRDWLFNSRLPDHLSGRMWEYVWQFVFTGLNVYCPKEYLCYCDQYGICFGGEEAYADFIVLKNELGDREGDLRNWRDQRDTYERYQIMTEEERKNEPLLLEFLVQEEPDPNKEIDLVQEIDRLRPIVKKLKADAEERGKDPKNRALEAGREWHEGDDF</sequence>
<dbReference type="PANTHER" id="PTHR37490">
    <property type="entry name" value="EXPRESSED PROTEIN"/>
    <property type="match status" value="1"/>
</dbReference>
<organism evidence="3 4">
    <name type="scientific">Plenodomus tracheiphilus IPT5</name>
    <dbReference type="NCBI Taxonomy" id="1408161"/>
    <lineage>
        <taxon>Eukaryota</taxon>
        <taxon>Fungi</taxon>
        <taxon>Dikarya</taxon>
        <taxon>Ascomycota</taxon>
        <taxon>Pezizomycotina</taxon>
        <taxon>Dothideomycetes</taxon>
        <taxon>Pleosporomycetidae</taxon>
        <taxon>Pleosporales</taxon>
        <taxon>Pleosporineae</taxon>
        <taxon>Leptosphaeriaceae</taxon>
        <taxon>Plenodomus</taxon>
    </lineage>
</organism>
<gene>
    <name evidence="3" type="ORF">T440DRAFT_503428</name>
</gene>
<feature type="region of interest" description="Disordered" evidence="1">
    <location>
        <begin position="399"/>
        <end position="424"/>
    </location>
</feature>
<dbReference type="AlphaFoldDB" id="A0A6A7BN06"/>
<protein>
    <submittedName>
        <fullName evidence="3">Uncharacterized protein</fullName>
    </submittedName>
</protein>